<evidence type="ECO:0008006" key="4">
    <source>
        <dbReference type="Google" id="ProtNLM"/>
    </source>
</evidence>
<dbReference type="EMBL" id="JAJTWU010000017">
    <property type="protein sequence ID" value="MCE4558094.1"/>
    <property type="molecule type" value="Genomic_DNA"/>
</dbReference>
<protein>
    <recommendedName>
        <fullName evidence="4">DUF1579 domain-containing protein</fullName>
    </recommendedName>
</protein>
<evidence type="ECO:0000313" key="2">
    <source>
        <dbReference type="EMBL" id="MCE4558094.1"/>
    </source>
</evidence>
<comment type="caution">
    <text evidence="2">The sequence shown here is derived from an EMBL/GenBank/DDBJ whole genome shotgun (WGS) entry which is preliminary data.</text>
</comment>
<feature type="chain" id="PRO_5046740684" description="DUF1579 domain-containing protein" evidence="1">
    <location>
        <begin position="26"/>
        <end position="179"/>
    </location>
</feature>
<sequence length="179" mass="19807">MQRRTLLQRAVLAATAAAAPAGAWALYDPKPSALLAWAPGAWRGTLTYRDYSNPDRKVTLPCRLSIALTAPEELALFYVFDDGPGKTVYSYERMAFDFAVNRLNWTSGIAKPGTSQYAVTRATTDAEATQLQFERAADGHTEQYRFDIRQTTLSLGKTEVAPTGEPTLRNAFELRRVGE</sequence>
<keyword evidence="3" id="KW-1185">Reference proteome</keyword>
<keyword evidence="1" id="KW-0732">Signal</keyword>
<reference evidence="2 3" key="1">
    <citation type="submission" date="2021-12" db="EMBL/GenBank/DDBJ databases">
        <title>Genome seq of P8.</title>
        <authorList>
            <person name="Seo T."/>
        </authorList>
    </citation>
    <scope>NUCLEOTIDE SEQUENCE [LARGE SCALE GENOMIC DNA]</scope>
    <source>
        <strain evidence="2 3">P8</strain>
    </source>
</reference>
<name>A0ABS8XZS2_9BURK</name>
<accession>A0ABS8XZS2</accession>
<dbReference type="RefSeq" id="WP_233375508.1">
    <property type="nucleotide sequence ID" value="NZ_JAJTWU010000017.1"/>
</dbReference>
<evidence type="ECO:0000256" key="1">
    <source>
        <dbReference type="SAM" id="SignalP"/>
    </source>
</evidence>
<organism evidence="2 3">
    <name type="scientific">Pelomonas cellulosilytica</name>
    <dbReference type="NCBI Taxonomy" id="2906762"/>
    <lineage>
        <taxon>Bacteria</taxon>
        <taxon>Pseudomonadati</taxon>
        <taxon>Pseudomonadota</taxon>
        <taxon>Betaproteobacteria</taxon>
        <taxon>Burkholderiales</taxon>
        <taxon>Sphaerotilaceae</taxon>
        <taxon>Roseateles</taxon>
    </lineage>
</organism>
<evidence type="ECO:0000313" key="3">
    <source>
        <dbReference type="Proteomes" id="UP001200741"/>
    </source>
</evidence>
<proteinExistence type="predicted"/>
<gene>
    <name evidence="2" type="ORF">LXT13_27280</name>
</gene>
<feature type="signal peptide" evidence="1">
    <location>
        <begin position="1"/>
        <end position="25"/>
    </location>
</feature>
<dbReference type="Proteomes" id="UP001200741">
    <property type="component" value="Unassembled WGS sequence"/>
</dbReference>